<dbReference type="GO" id="GO:0015074">
    <property type="term" value="P:DNA integration"/>
    <property type="evidence" value="ECO:0007669"/>
    <property type="project" value="InterPro"/>
</dbReference>
<gene>
    <name evidence="3" type="ORF">DYU05_20555</name>
</gene>
<dbReference type="OrthoDB" id="9806835at2"/>
<keyword evidence="4" id="KW-1185">Reference proteome</keyword>
<sequence length="399" mass="46103">MSAPNVRQMSNQKNTFTEPSIINERDLSKRCYVTFYLNGERIREYNGKNVGISLNPNRAKSIAERQQLLKKLLFEIRKALEIHEYPHSTRSQKTVVANKPGKGSEMIDPSAISTLFKAVKTKLRSNLSLKYKRNLKTIYRQFRTFMSNEELNGPLSAISIVRIESFLNQYNSTGTYYMNKRRDLGVLFTLAAKTINVNVKTVQESSKIKSKAKLHKPYDKSQLKPILTYLLTYNPKLYLCCLLTYGAWLRPHEEVRLLTKGDFKKDDTEVHLSGEGNKGGKVRVVYIPEYAQTVIKPILEGLKRNENIFSLKKEPFNESYFNTAWSRAYKRMYALGLIYEDQTIYSFRHTAAIEVYQKTKDVYLLQKLLGHSSILVTLKYLRSLGEFSTDELRDAAPQL</sequence>
<evidence type="ECO:0000256" key="1">
    <source>
        <dbReference type="ARBA" id="ARBA00023172"/>
    </source>
</evidence>
<protein>
    <recommendedName>
        <fullName evidence="2">Tyr recombinase domain-containing protein</fullName>
    </recommendedName>
</protein>
<dbReference type="Gene3D" id="1.10.443.10">
    <property type="entry name" value="Intergrase catalytic core"/>
    <property type="match status" value="1"/>
</dbReference>
<comment type="caution">
    <text evidence="3">The sequence shown here is derived from an EMBL/GenBank/DDBJ whole genome shotgun (WGS) entry which is preliminary data.</text>
</comment>
<evidence type="ECO:0000313" key="3">
    <source>
        <dbReference type="EMBL" id="RFZ81151.1"/>
    </source>
</evidence>
<dbReference type="PROSITE" id="PS51898">
    <property type="entry name" value="TYR_RECOMBINASE"/>
    <property type="match status" value="1"/>
</dbReference>
<dbReference type="EMBL" id="QWDE01000007">
    <property type="protein sequence ID" value="RFZ81151.1"/>
    <property type="molecule type" value="Genomic_DNA"/>
</dbReference>
<organism evidence="3 4">
    <name type="scientific">Mucilaginibacter terrenus</name>
    <dbReference type="NCBI Taxonomy" id="2482727"/>
    <lineage>
        <taxon>Bacteria</taxon>
        <taxon>Pseudomonadati</taxon>
        <taxon>Bacteroidota</taxon>
        <taxon>Sphingobacteriia</taxon>
        <taxon>Sphingobacteriales</taxon>
        <taxon>Sphingobacteriaceae</taxon>
        <taxon>Mucilaginibacter</taxon>
    </lineage>
</organism>
<evidence type="ECO:0000313" key="4">
    <source>
        <dbReference type="Proteomes" id="UP000260823"/>
    </source>
</evidence>
<dbReference type="Pfam" id="PF00589">
    <property type="entry name" value="Phage_integrase"/>
    <property type="match status" value="1"/>
</dbReference>
<dbReference type="AlphaFoldDB" id="A0A3E2NJP0"/>
<dbReference type="PANTHER" id="PTHR30349:SF64">
    <property type="entry name" value="PROPHAGE INTEGRASE INTD-RELATED"/>
    <property type="match status" value="1"/>
</dbReference>
<dbReference type="InterPro" id="IPR011010">
    <property type="entry name" value="DNA_brk_join_enz"/>
</dbReference>
<reference evidence="3 4" key="1">
    <citation type="submission" date="2018-08" db="EMBL/GenBank/DDBJ databases">
        <title>Mucilaginibacter terrae sp. nov., isolated from manganese diggings.</title>
        <authorList>
            <person name="Huang Y."/>
            <person name="Zhou Z."/>
        </authorList>
    </citation>
    <scope>NUCLEOTIDE SEQUENCE [LARGE SCALE GENOMIC DNA]</scope>
    <source>
        <strain evidence="3 4">ZH6</strain>
    </source>
</reference>
<dbReference type="InterPro" id="IPR002104">
    <property type="entry name" value="Integrase_catalytic"/>
</dbReference>
<dbReference type="PANTHER" id="PTHR30349">
    <property type="entry name" value="PHAGE INTEGRASE-RELATED"/>
    <property type="match status" value="1"/>
</dbReference>
<dbReference type="InterPro" id="IPR013762">
    <property type="entry name" value="Integrase-like_cat_sf"/>
</dbReference>
<dbReference type="InterPro" id="IPR050090">
    <property type="entry name" value="Tyrosine_recombinase_XerCD"/>
</dbReference>
<accession>A0A3E2NJP0</accession>
<dbReference type="GO" id="GO:0006310">
    <property type="term" value="P:DNA recombination"/>
    <property type="evidence" value="ECO:0007669"/>
    <property type="project" value="UniProtKB-KW"/>
</dbReference>
<evidence type="ECO:0000259" key="2">
    <source>
        <dbReference type="PROSITE" id="PS51898"/>
    </source>
</evidence>
<dbReference type="GO" id="GO:0003677">
    <property type="term" value="F:DNA binding"/>
    <property type="evidence" value="ECO:0007669"/>
    <property type="project" value="InterPro"/>
</dbReference>
<dbReference type="RefSeq" id="WP_117385051.1">
    <property type="nucleotide sequence ID" value="NZ_QWDE01000007.1"/>
</dbReference>
<proteinExistence type="predicted"/>
<dbReference type="Proteomes" id="UP000260823">
    <property type="component" value="Unassembled WGS sequence"/>
</dbReference>
<keyword evidence="1" id="KW-0233">DNA recombination</keyword>
<name>A0A3E2NJP0_9SPHI</name>
<dbReference type="SUPFAM" id="SSF56349">
    <property type="entry name" value="DNA breaking-rejoining enzymes"/>
    <property type="match status" value="1"/>
</dbReference>
<feature type="domain" description="Tyr recombinase" evidence="2">
    <location>
        <begin position="213"/>
        <end position="397"/>
    </location>
</feature>